<keyword evidence="3 10" id="KW-0812">Transmembrane</keyword>
<feature type="transmembrane region" description="Helical" evidence="11">
    <location>
        <begin position="38"/>
        <end position="58"/>
    </location>
</feature>
<dbReference type="SUPFAM" id="SSF81321">
    <property type="entry name" value="Family A G protein-coupled receptor-like"/>
    <property type="match status" value="1"/>
</dbReference>
<evidence type="ECO:0000256" key="6">
    <source>
        <dbReference type="ARBA" id="ARBA00023136"/>
    </source>
</evidence>
<evidence type="ECO:0000259" key="12">
    <source>
        <dbReference type="PROSITE" id="PS50262"/>
    </source>
</evidence>
<keyword evidence="14" id="KW-1185">Reference proteome</keyword>
<dbReference type="InterPro" id="IPR000276">
    <property type="entry name" value="GPCR_Rhodpsn"/>
</dbReference>
<dbReference type="PANTHER" id="PTHR24246:SF27">
    <property type="entry name" value="ADENOSINE RECEPTOR, ISOFORM A"/>
    <property type="match status" value="1"/>
</dbReference>
<comment type="subcellular location">
    <subcellularLocation>
        <location evidence="1">Cell membrane</location>
        <topology evidence="1">Multi-pass membrane protein</topology>
    </subcellularLocation>
</comment>
<evidence type="ECO:0000256" key="8">
    <source>
        <dbReference type="ARBA" id="ARBA00023180"/>
    </source>
</evidence>
<evidence type="ECO:0000256" key="5">
    <source>
        <dbReference type="ARBA" id="ARBA00023040"/>
    </source>
</evidence>
<keyword evidence="7 10" id="KW-0675">Receptor</keyword>
<evidence type="ECO:0000256" key="3">
    <source>
        <dbReference type="ARBA" id="ARBA00022692"/>
    </source>
</evidence>
<feature type="transmembrane region" description="Helical" evidence="11">
    <location>
        <begin position="152"/>
        <end position="172"/>
    </location>
</feature>
<name>A0ABN8NEG4_9CNID</name>
<evidence type="ECO:0000256" key="2">
    <source>
        <dbReference type="ARBA" id="ARBA00022475"/>
    </source>
</evidence>
<dbReference type="PROSITE" id="PS50262">
    <property type="entry name" value="G_PROTEIN_RECEP_F1_2"/>
    <property type="match status" value="1"/>
</dbReference>
<feature type="transmembrane region" description="Helical" evidence="11">
    <location>
        <begin position="70"/>
        <end position="93"/>
    </location>
</feature>
<reference evidence="13 14" key="1">
    <citation type="submission" date="2022-05" db="EMBL/GenBank/DDBJ databases">
        <authorList>
            <consortium name="Genoscope - CEA"/>
            <person name="William W."/>
        </authorList>
    </citation>
    <scope>NUCLEOTIDE SEQUENCE [LARGE SCALE GENOMIC DNA]</scope>
</reference>
<protein>
    <recommendedName>
        <fullName evidence="12">G-protein coupled receptors family 1 profile domain-containing protein</fullName>
    </recommendedName>
</protein>
<feature type="transmembrane region" description="Helical" evidence="11">
    <location>
        <begin position="238"/>
        <end position="261"/>
    </location>
</feature>
<proteinExistence type="inferred from homology"/>
<dbReference type="PROSITE" id="PS00237">
    <property type="entry name" value="G_PROTEIN_RECEP_F1_1"/>
    <property type="match status" value="1"/>
</dbReference>
<evidence type="ECO:0000256" key="10">
    <source>
        <dbReference type="RuleBase" id="RU000688"/>
    </source>
</evidence>
<dbReference type="Gene3D" id="1.20.1070.10">
    <property type="entry name" value="Rhodopsin 7-helix transmembrane proteins"/>
    <property type="match status" value="1"/>
</dbReference>
<dbReference type="EMBL" id="CALNXK010000016">
    <property type="protein sequence ID" value="CAH3104049.1"/>
    <property type="molecule type" value="Genomic_DNA"/>
</dbReference>
<evidence type="ECO:0000256" key="1">
    <source>
        <dbReference type="ARBA" id="ARBA00004651"/>
    </source>
</evidence>
<evidence type="ECO:0000256" key="9">
    <source>
        <dbReference type="ARBA" id="ARBA00023224"/>
    </source>
</evidence>
<dbReference type="PRINTS" id="PR00237">
    <property type="entry name" value="GPCRRHODOPSN"/>
</dbReference>
<dbReference type="SMART" id="SM01381">
    <property type="entry name" value="7TM_GPCR_Srsx"/>
    <property type="match status" value="1"/>
</dbReference>
<evidence type="ECO:0000313" key="13">
    <source>
        <dbReference type="EMBL" id="CAH3104049.1"/>
    </source>
</evidence>
<keyword evidence="2" id="KW-1003">Cell membrane</keyword>
<keyword evidence="4 11" id="KW-1133">Transmembrane helix</keyword>
<dbReference type="PANTHER" id="PTHR24246">
    <property type="entry name" value="OLFACTORY RECEPTOR AND ADENOSINE RECEPTOR"/>
    <property type="match status" value="1"/>
</dbReference>
<dbReference type="Proteomes" id="UP001159405">
    <property type="component" value="Unassembled WGS sequence"/>
</dbReference>
<evidence type="ECO:0000313" key="14">
    <source>
        <dbReference type="Proteomes" id="UP001159405"/>
    </source>
</evidence>
<accession>A0ABN8NEG4</accession>
<feature type="domain" description="G-protein coupled receptors family 1 profile" evidence="12">
    <location>
        <begin position="50"/>
        <end position="287"/>
    </location>
</feature>
<dbReference type="InterPro" id="IPR017452">
    <property type="entry name" value="GPCR_Rhodpsn_7TM"/>
</dbReference>
<comment type="caution">
    <text evidence="13">The sequence shown here is derived from an EMBL/GenBank/DDBJ whole genome shotgun (WGS) entry which is preliminary data.</text>
</comment>
<feature type="transmembrane region" description="Helical" evidence="11">
    <location>
        <begin position="113"/>
        <end position="131"/>
    </location>
</feature>
<evidence type="ECO:0000256" key="4">
    <source>
        <dbReference type="ARBA" id="ARBA00022989"/>
    </source>
</evidence>
<keyword evidence="8" id="KW-0325">Glycoprotein</keyword>
<evidence type="ECO:0000256" key="11">
    <source>
        <dbReference type="SAM" id="Phobius"/>
    </source>
</evidence>
<dbReference type="Pfam" id="PF00001">
    <property type="entry name" value="7tm_1"/>
    <property type="match status" value="1"/>
</dbReference>
<gene>
    <name evidence="13" type="ORF">PLOB_00011133</name>
</gene>
<feature type="transmembrane region" description="Helical" evidence="11">
    <location>
        <begin position="267"/>
        <end position="289"/>
    </location>
</feature>
<keyword evidence="9 10" id="KW-0807">Transducer</keyword>
<evidence type="ECO:0000256" key="7">
    <source>
        <dbReference type="ARBA" id="ARBA00023170"/>
    </source>
</evidence>
<sequence>MANSTIDMMLGGLESDKESSPLETSVIIPNKSSIINSVLYALLIPICIAGNVLVLAAVRRNPSLHTPSIILLCSLAVSDLFVGFLALPLDIAVVLTPLSRVSCYLRLSQARTFLNIQLCCVSLETMTAISLDRYLALRYHMRYPNMMTSRRATCLAATFWCKNVILSLLSIWKKNTILLVAVVFVALCLFISSITYSAIYRIVRHHQHQIHAQQQAVQSMNAEQNLKIQAKKRAANTFIYYICMLLCYFPAAVSALIWVTYKEHWNIRWYFADTILFMNSAINPFLYFWRNREVREAVLKIVRKRLCKTDFENLNNGHQ</sequence>
<keyword evidence="5 10" id="KW-0297">G-protein coupled receptor</keyword>
<feature type="transmembrane region" description="Helical" evidence="11">
    <location>
        <begin position="178"/>
        <end position="199"/>
    </location>
</feature>
<dbReference type="CDD" id="cd00637">
    <property type="entry name" value="7tm_classA_rhodopsin-like"/>
    <property type="match status" value="1"/>
</dbReference>
<comment type="similarity">
    <text evidence="10">Belongs to the G-protein coupled receptor 1 family.</text>
</comment>
<keyword evidence="6 11" id="KW-0472">Membrane</keyword>
<organism evidence="13 14">
    <name type="scientific">Porites lobata</name>
    <dbReference type="NCBI Taxonomy" id="104759"/>
    <lineage>
        <taxon>Eukaryota</taxon>
        <taxon>Metazoa</taxon>
        <taxon>Cnidaria</taxon>
        <taxon>Anthozoa</taxon>
        <taxon>Hexacorallia</taxon>
        <taxon>Scleractinia</taxon>
        <taxon>Fungiina</taxon>
        <taxon>Poritidae</taxon>
        <taxon>Porites</taxon>
    </lineage>
</organism>